<dbReference type="Gene3D" id="1.10.510.10">
    <property type="entry name" value="Transferase(Phosphotransferase) domain 1"/>
    <property type="match status" value="1"/>
</dbReference>
<keyword evidence="3" id="KW-0808">Transferase</keyword>
<dbReference type="Proteomes" id="UP000030706">
    <property type="component" value="Unassembled WGS sequence"/>
</dbReference>
<feature type="region of interest" description="Disordered" evidence="1">
    <location>
        <begin position="78"/>
        <end position="97"/>
    </location>
</feature>
<dbReference type="HOGENOM" id="CLU_621089_0_0_1"/>
<accession>A0A074XPZ1</accession>
<evidence type="ECO:0000259" key="2">
    <source>
        <dbReference type="PROSITE" id="PS50011"/>
    </source>
</evidence>
<dbReference type="GO" id="GO:0005524">
    <property type="term" value="F:ATP binding"/>
    <property type="evidence" value="ECO:0007669"/>
    <property type="project" value="InterPro"/>
</dbReference>
<sequence length="456" mass="49857">MAIRMLSTNSATDARGSFVTHTNFAASHLHSTRTGQNEQYTSRPIFSRARTAPNELLREMQGLQIRTPVNAGNYKMTTTNQSSKNDVNDQEMLTPPSTPAQAKLEEQFPSRRSLDASHVPELNFSPDLSRAELLGEGVWSKVYRISATPLSQPQVGRPLTPPSTPHKSFFGPPQHYAIKTATRSDAAAVFQAEANILTHIQSYDSSADYVVPFLGLCTSTPTPSLLFHCADAGTLESLTESSTSLSPPEVLDLFLHVMPQLTHALSFLHTTTNTIHADIKPANILLNSTISGRPLARLADFSTAFVASAQPSQHSGGGTWSFMAPEQLSLNPCLSTPSFSSDVYSLGISLLSFLCGGNPFSSLLSNNFRLREAVKMGDAISWGMQEPAFEQRIGALQKEWEGRGGEGNLLKLVAGAVRKKREDRWDAGEWCRRVDEALVKVKREKEDEIVGLGIRC</sequence>
<dbReference type="STRING" id="1043002.A0A074XPZ1"/>
<dbReference type="Pfam" id="PF00069">
    <property type="entry name" value="Pkinase"/>
    <property type="match status" value="1"/>
</dbReference>
<dbReference type="InterPro" id="IPR051681">
    <property type="entry name" value="Ser/Thr_Kinases-Pseudokinases"/>
</dbReference>
<dbReference type="GO" id="GO:0004674">
    <property type="term" value="F:protein serine/threonine kinase activity"/>
    <property type="evidence" value="ECO:0007669"/>
    <property type="project" value="TreeGrafter"/>
</dbReference>
<dbReference type="RefSeq" id="XP_029761926.1">
    <property type="nucleotide sequence ID" value="XM_029905160.1"/>
</dbReference>
<proteinExistence type="predicted"/>
<dbReference type="EMBL" id="KL584979">
    <property type="protein sequence ID" value="KEQ85739.1"/>
    <property type="molecule type" value="Genomic_DNA"/>
</dbReference>
<dbReference type="PANTHER" id="PTHR44329:SF214">
    <property type="entry name" value="PROTEIN KINASE DOMAIN-CONTAINING PROTEIN"/>
    <property type="match status" value="1"/>
</dbReference>
<keyword evidence="3" id="KW-0418">Kinase</keyword>
<gene>
    <name evidence="3" type="ORF">M438DRAFT_344194</name>
</gene>
<dbReference type="GeneID" id="40747466"/>
<protein>
    <submittedName>
        <fullName evidence="3">Kinase-like protein</fullName>
    </submittedName>
</protein>
<dbReference type="SMART" id="SM00220">
    <property type="entry name" value="S_TKc"/>
    <property type="match status" value="1"/>
</dbReference>
<keyword evidence="4" id="KW-1185">Reference proteome</keyword>
<dbReference type="InterPro" id="IPR000719">
    <property type="entry name" value="Prot_kinase_dom"/>
</dbReference>
<evidence type="ECO:0000313" key="4">
    <source>
        <dbReference type="Proteomes" id="UP000030706"/>
    </source>
</evidence>
<evidence type="ECO:0000313" key="3">
    <source>
        <dbReference type="EMBL" id="KEQ85739.1"/>
    </source>
</evidence>
<dbReference type="PROSITE" id="PS50011">
    <property type="entry name" value="PROTEIN_KINASE_DOM"/>
    <property type="match status" value="1"/>
</dbReference>
<dbReference type="PANTHER" id="PTHR44329">
    <property type="entry name" value="SERINE/THREONINE-PROTEIN KINASE TNNI3K-RELATED"/>
    <property type="match status" value="1"/>
</dbReference>
<feature type="domain" description="Protein kinase" evidence="2">
    <location>
        <begin position="128"/>
        <end position="438"/>
    </location>
</feature>
<evidence type="ECO:0000256" key="1">
    <source>
        <dbReference type="SAM" id="MobiDB-lite"/>
    </source>
</evidence>
<dbReference type="InterPro" id="IPR011009">
    <property type="entry name" value="Kinase-like_dom_sf"/>
</dbReference>
<name>A0A074XPZ1_AURPU</name>
<dbReference type="SUPFAM" id="SSF56112">
    <property type="entry name" value="Protein kinase-like (PK-like)"/>
    <property type="match status" value="1"/>
</dbReference>
<dbReference type="AlphaFoldDB" id="A0A074XPZ1"/>
<organism evidence="3 4">
    <name type="scientific">Aureobasidium pullulans EXF-150</name>
    <dbReference type="NCBI Taxonomy" id="1043002"/>
    <lineage>
        <taxon>Eukaryota</taxon>
        <taxon>Fungi</taxon>
        <taxon>Dikarya</taxon>
        <taxon>Ascomycota</taxon>
        <taxon>Pezizomycotina</taxon>
        <taxon>Dothideomycetes</taxon>
        <taxon>Dothideomycetidae</taxon>
        <taxon>Dothideales</taxon>
        <taxon>Saccotheciaceae</taxon>
        <taxon>Aureobasidium</taxon>
    </lineage>
</organism>
<reference evidence="3 4" key="1">
    <citation type="journal article" date="2014" name="BMC Genomics">
        <title>Genome sequencing of four Aureobasidium pullulans varieties: biotechnological potential, stress tolerance, and description of new species.</title>
        <authorList>
            <person name="Gostin Ar C."/>
            <person name="Ohm R.A."/>
            <person name="Kogej T."/>
            <person name="Sonjak S."/>
            <person name="Turk M."/>
            <person name="Zajc J."/>
            <person name="Zalar P."/>
            <person name="Grube M."/>
            <person name="Sun H."/>
            <person name="Han J."/>
            <person name="Sharma A."/>
            <person name="Chiniquy J."/>
            <person name="Ngan C.Y."/>
            <person name="Lipzen A."/>
            <person name="Barry K."/>
            <person name="Grigoriev I.V."/>
            <person name="Gunde-Cimerman N."/>
        </authorList>
    </citation>
    <scope>NUCLEOTIDE SEQUENCE [LARGE SCALE GENOMIC DNA]</scope>
    <source>
        <strain evidence="3 4">EXF-150</strain>
    </source>
</reference>
<dbReference type="OrthoDB" id="1668230at2759"/>